<sequence>MNTSPLLQFISRKAPLSAPEEALLTRLFKPVRLEKNAVLEQENRPAGQLYYIHQGFVRISSNEDGRDITTQLMGGPGFITCFTSFMSGKPSQESLIAITGCDAYSITKADYLLLHQQSPNWKHFCQRLYEQAIAFGLQRTKDMLTLPAEKRYRKLLTAQPELIRYVPLQYIASYIGIKPESLSRIRKKVIF</sequence>
<dbReference type="Gene3D" id="2.60.120.10">
    <property type="entry name" value="Jelly Rolls"/>
    <property type="match status" value="1"/>
</dbReference>
<evidence type="ECO:0000259" key="1">
    <source>
        <dbReference type="Pfam" id="PF00027"/>
    </source>
</evidence>
<proteinExistence type="predicted"/>
<feature type="domain" description="Cyclic nucleotide-binding" evidence="1">
    <location>
        <begin position="31"/>
        <end position="116"/>
    </location>
</feature>
<dbReference type="Proteomes" id="UP001501469">
    <property type="component" value="Unassembled WGS sequence"/>
</dbReference>
<dbReference type="SUPFAM" id="SSF51206">
    <property type="entry name" value="cAMP-binding domain-like"/>
    <property type="match status" value="1"/>
</dbReference>
<dbReference type="InterPro" id="IPR000595">
    <property type="entry name" value="cNMP-bd_dom"/>
</dbReference>
<evidence type="ECO:0000313" key="2">
    <source>
        <dbReference type="EMBL" id="GAA4053540.1"/>
    </source>
</evidence>
<organism evidence="2 3">
    <name type="scientific">Hymenobacter glaciei</name>
    <dbReference type="NCBI Taxonomy" id="877209"/>
    <lineage>
        <taxon>Bacteria</taxon>
        <taxon>Pseudomonadati</taxon>
        <taxon>Bacteroidota</taxon>
        <taxon>Cytophagia</taxon>
        <taxon>Cytophagales</taxon>
        <taxon>Hymenobacteraceae</taxon>
        <taxon>Hymenobacter</taxon>
    </lineage>
</organism>
<name>A0ABP7UUU3_9BACT</name>
<dbReference type="CDD" id="cd00038">
    <property type="entry name" value="CAP_ED"/>
    <property type="match status" value="1"/>
</dbReference>
<dbReference type="InterPro" id="IPR018490">
    <property type="entry name" value="cNMP-bd_dom_sf"/>
</dbReference>
<dbReference type="RefSeq" id="WP_345059255.1">
    <property type="nucleotide sequence ID" value="NZ_BAABDK010000034.1"/>
</dbReference>
<protein>
    <submittedName>
        <fullName evidence="2">Crp/Fnr family transcriptional regulator</fullName>
    </submittedName>
</protein>
<comment type="caution">
    <text evidence="2">The sequence shown here is derived from an EMBL/GenBank/DDBJ whole genome shotgun (WGS) entry which is preliminary data.</text>
</comment>
<accession>A0ABP7UUU3</accession>
<keyword evidence="3" id="KW-1185">Reference proteome</keyword>
<dbReference type="EMBL" id="BAABDK010000034">
    <property type="protein sequence ID" value="GAA4053540.1"/>
    <property type="molecule type" value="Genomic_DNA"/>
</dbReference>
<gene>
    <name evidence="2" type="ORF">GCM10022409_45580</name>
</gene>
<dbReference type="InterPro" id="IPR014710">
    <property type="entry name" value="RmlC-like_jellyroll"/>
</dbReference>
<dbReference type="Pfam" id="PF00027">
    <property type="entry name" value="cNMP_binding"/>
    <property type="match status" value="1"/>
</dbReference>
<evidence type="ECO:0000313" key="3">
    <source>
        <dbReference type="Proteomes" id="UP001501469"/>
    </source>
</evidence>
<reference evidence="3" key="1">
    <citation type="journal article" date="2019" name="Int. J. Syst. Evol. Microbiol.">
        <title>The Global Catalogue of Microorganisms (GCM) 10K type strain sequencing project: providing services to taxonomists for standard genome sequencing and annotation.</title>
        <authorList>
            <consortium name="The Broad Institute Genomics Platform"/>
            <consortium name="The Broad Institute Genome Sequencing Center for Infectious Disease"/>
            <person name="Wu L."/>
            <person name="Ma J."/>
        </authorList>
    </citation>
    <scope>NUCLEOTIDE SEQUENCE [LARGE SCALE GENOMIC DNA]</scope>
    <source>
        <strain evidence="3">JCM 17225</strain>
    </source>
</reference>